<dbReference type="Proteomes" id="UP001222027">
    <property type="component" value="Unassembled WGS sequence"/>
</dbReference>
<protein>
    <recommendedName>
        <fullName evidence="3">Amidase domain-containing protein</fullName>
    </recommendedName>
</protein>
<organism evidence="1 2">
    <name type="scientific">Ensete ventricosum</name>
    <name type="common">Abyssinian banana</name>
    <name type="synonym">Musa ensete</name>
    <dbReference type="NCBI Taxonomy" id="4639"/>
    <lineage>
        <taxon>Eukaryota</taxon>
        <taxon>Viridiplantae</taxon>
        <taxon>Streptophyta</taxon>
        <taxon>Embryophyta</taxon>
        <taxon>Tracheophyta</taxon>
        <taxon>Spermatophyta</taxon>
        <taxon>Magnoliopsida</taxon>
        <taxon>Liliopsida</taxon>
        <taxon>Zingiberales</taxon>
        <taxon>Musaceae</taxon>
        <taxon>Ensete</taxon>
    </lineage>
</organism>
<proteinExistence type="predicted"/>
<sequence length="112" mass="12991">MTVCGCILLRLVERWSELRLGVGVSWEFKWLESSEDRSKGPNAWNSGKCSWFSAPLLIKDWIFGTRRGCDAVKIATTLVTICKKLLYSAFFCHSRSFNQTYNVNDLKYLYHQ</sequence>
<keyword evidence="2" id="KW-1185">Reference proteome</keyword>
<evidence type="ECO:0008006" key="3">
    <source>
        <dbReference type="Google" id="ProtNLM"/>
    </source>
</evidence>
<name>A0AAV8QL64_ENSVE</name>
<evidence type="ECO:0000313" key="2">
    <source>
        <dbReference type="Proteomes" id="UP001222027"/>
    </source>
</evidence>
<evidence type="ECO:0000313" key="1">
    <source>
        <dbReference type="EMBL" id="KAJ8475777.1"/>
    </source>
</evidence>
<reference evidence="1 2" key="1">
    <citation type="submission" date="2022-12" db="EMBL/GenBank/DDBJ databases">
        <title>Chromosome-scale assembly of the Ensete ventricosum genome.</title>
        <authorList>
            <person name="Dussert Y."/>
            <person name="Stocks J."/>
            <person name="Wendawek A."/>
            <person name="Woldeyes F."/>
            <person name="Nichols R.A."/>
            <person name="Borrell J.S."/>
        </authorList>
    </citation>
    <scope>NUCLEOTIDE SEQUENCE [LARGE SCALE GENOMIC DNA]</scope>
    <source>
        <strain evidence="2">cv. Maze</strain>
        <tissue evidence="1">Seeds</tissue>
    </source>
</reference>
<comment type="caution">
    <text evidence="1">The sequence shown here is derived from an EMBL/GenBank/DDBJ whole genome shotgun (WGS) entry which is preliminary data.</text>
</comment>
<dbReference type="EMBL" id="JAQQAF010000006">
    <property type="protein sequence ID" value="KAJ8475777.1"/>
    <property type="molecule type" value="Genomic_DNA"/>
</dbReference>
<accession>A0AAV8QL64</accession>
<dbReference type="AlphaFoldDB" id="A0AAV8QL64"/>
<gene>
    <name evidence="1" type="ORF">OPV22_019504</name>
</gene>